<feature type="compositionally biased region" description="Basic and acidic residues" evidence="1">
    <location>
        <begin position="299"/>
        <end position="311"/>
    </location>
</feature>
<feature type="compositionally biased region" description="Basic and acidic residues" evidence="1">
    <location>
        <begin position="256"/>
        <end position="277"/>
    </location>
</feature>
<feature type="compositionally biased region" description="Basic and acidic residues" evidence="1">
    <location>
        <begin position="319"/>
        <end position="342"/>
    </location>
</feature>
<evidence type="ECO:0000313" key="2">
    <source>
        <dbReference type="EMBL" id="GAA57356.1"/>
    </source>
</evidence>
<dbReference type="EMBL" id="DF144682">
    <property type="protein sequence ID" value="GAA57356.1"/>
    <property type="molecule type" value="Genomic_DNA"/>
</dbReference>
<feature type="region of interest" description="Disordered" evidence="1">
    <location>
        <begin position="203"/>
        <end position="287"/>
    </location>
</feature>
<protein>
    <submittedName>
        <fullName evidence="2">Uncharacterized protein</fullName>
    </submittedName>
</protein>
<accession>G7YWM6</accession>
<gene>
    <name evidence="2" type="ORF">CLF_112582</name>
</gene>
<proteinExistence type="predicted"/>
<feature type="non-terminal residue" evidence="2">
    <location>
        <position position="1"/>
    </location>
</feature>
<feature type="compositionally biased region" description="Acidic residues" evidence="1">
    <location>
        <begin position="216"/>
        <end position="229"/>
    </location>
</feature>
<name>G7YWM6_CLOSI</name>
<dbReference type="AlphaFoldDB" id="G7YWM6"/>
<reference key="2">
    <citation type="submission" date="2011-10" db="EMBL/GenBank/DDBJ databases">
        <title>The genome and transcriptome sequence of Clonorchis sinensis provide insights into the carcinogenic liver fluke.</title>
        <authorList>
            <person name="Wang X."/>
            <person name="Huang Y."/>
            <person name="Chen W."/>
            <person name="Liu H."/>
            <person name="Guo L."/>
            <person name="Chen Y."/>
            <person name="Luo F."/>
            <person name="Zhou W."/>
            <person name="Sun J."/>
            <person name="Mao Q."/>
            <person name="Liang P."/>
            <person name="Zhou C."/>
            <person name="Tian Y."/>
            <person name="Men J."/>
            <person name="Lv X."/>
            <person name="Huang L."/>
            <person name="Zhou J."/>
            <person name="Hu Y."/>
            <person name="Li R."/>
            <person name="Zhang F."/>
            <person name="Lei H."/>
            <person name="Li X."/>
            <person name="Hu X."/>
            <person name="Liang C."/>
            <person name="Xu J."/>
            <person name="Wu Z."/>
            <person name="Yu X."/>
        </authorList>
    </citation>
    <scope>NUCLEOTIDE SEQUENCE</scope>
    <source>
        <strain>Henan</strain>
    </source>
</reference>
<evidence type="ECO:0000256" key="1">
    <source>
        <dbReference type="SAM" id="MobiDB-lite"/>
    </source>
</evidence>
<evidence type="ECO:0000313" key="3">
    <source>
        <dbReference type="Proteomes" id="UP000008909"/>
    </source>
</evidence>
<feature type="compositionally biased region" description="Basic and acidic residues" evidence="1">
    <location>
        <begin position="203"/>
        <end position="213"/>
    </location>
</feature>
<reference evidence="2" key="1">
    <citation type="journal article" date="2011" name="Genome Biol.">
        <title>The draft genome of the carcinogenic human liver fluke Clonorchis sinensis.</title>
        <authorList>
            <person name="Wang X."/>
            <person name="Chen W."/>
            <person name="Huang Y."/>
            <person name="Sun J."/>
            <person name="Men J."/>
            <person name="Liu H."/>
            <person name="Luo F."/>
            <person name="Guo L."/>
            <person name="Lv X."/>
            <person name="Deng C."/>
            <person name="Zhou C."/>
            <person name="Fan Y."/>
            <person name="Li X."/>
            <person name="Huang L."/>
            <person name="Hu Y."/>
            <person name="Liang C."/>
            <person name="Hu X."/>
            <person name="Xu J."/>
            <person name="Yu X."/>
        </authorList>
    </citation>
    <scope>NUCLEOTIDE SEQUENCE [LARGE SCALE GENOMIC DNA]</scope>
    <source>
        <strain evidence="2">Henan</strain>
    </source>
</reference>
<keyword evidence="3" id="KW-1185">Reference proteome</keyword>
<feature type="compositionally biased region" description="Basic and acidic residues" evidence="1">
    <location>
        <begin position="396"/>
        <end position="410"/>
    </location>
</feature>
<dbReference type="Proteomes" id="UP000008909">
    <property type="component" value="Unassembled WGS sequence"/>
</dbReference>
<feature type="region of interest" description="Disordered" evidence="1">
    <location>
        <begin position="390"/>
        <end position="410"/>
    </location>
</feature>
<feature type="compositionally biased region" description="Acidic residues" evidence="1">
    <location>
        <begin position="245"/>
        <end position="255"/>
    </location>
</feature>
<sequence length="856" mass="97824">NSVMRLTRFCPNVETDCTLLTLANFSWVIVTGNVLTKIQPAALTMPVATAVRFHLFARDIKELKRTKDRNADNLWDAASDTLNCLLPSHNVLLVPCLQCGQMTIHTLKTGTGNEFRCIVLDTDRKIEIWWGDRQSTSVPLSVLIMSRFFFRFGSIVLLQRGIYNKHKRGHSDRSTFIAFSSTALYTDIFHSDDLNWPLSGIEEERRQTDRQNIDAEVGEDDAPKDEDASDIVHKNESQEVSDGVDQSDAEEEIEEKEYHDGSDDKYYSHSEESHAEDGWVNTDSKIDDDNDEEEAIHTDFHGLDENSKDSKEEEDESGLTEKSHEDRKVDEIENLKDRTGVSEDTREDCNFFEKDEYAVVVTGDDHIPGHEKYEDIEDGGTVVDHFTSNDSELQEDEQHNHTHEEQQEKDSYINDGHDIYMDDHTKRLHNSPVVTWKFGFSVHYAGKHGHVHARDVIDTKAEVIRRVRVIYACRRRRVNNLHYSRKYHGTSYLHTLNVYWGFHAARFLHAVYQNGATFENIYFISACKAVPSTVLSPLRVYTVHTQGDVLVGAAHRRNSIIQPTMKASIVLIVFDKYGICKRSLGVSRLALQQPKELIDHPCLVFTGVSFVTRMCFILLVITWSVTAFSCIAYSLTSKKIAYVGSSWKPLTARTTLLCLTERGLRHKDHSGEVHVVNVIIVVLNPRLLRHMLRLPTKILLVERLVIRHWCYCQLPVTGDIKVNVSSTFWGNIRKHPSREGILSAQMRTEIEEPLEQPISILVAIRSSHNNVVPSSNVIPICRIDGGDSTESLVYDILQSECVAQRPARVSRRARLVVDRRRVFSNLISLFKRRKADLREDALLTCLISSIHRYTCR</sequence>
<organism evidence="2 3">
    <name type="scientific">Clonorchis sinensis</name>
    <name type="common">Chinese liver fluke</name>
    <dbReference type="NCBI Taxonomy" id="79923"/>
    <lineage>
        <taxon>Eukaryota</taxon>
        <taxon>Metazoa</taxon>
        <taxon>Spiralia</taxon>
        <taxon>Lophotrochozoa</taxon>
        <taxon>Platyhelminthes</taxon>
        <taxon>Trematoda</taxon>
        <taxon>Digenea</taxon>
        <taxon>Opisthorchiida</taxon>
        <taxon>Opisthorchiata</taxon>
        <taxon>Opisthorchiidae</taxon>
        <taxon>Clonorchis</taxon>
    </lineage>
</organism>
<feature type="region of interest" description="Disordered" evidence="1">
    <location>
        <begin position="299"/>
        <end position="342"/>
    </location>
</feature>